<feature type="non-terminal residue" evidence="1">
    <location>
        <position position="150"/>
    </location>
</feature>
<dbReference type="OrthoDB" id="3044497at2759"/>
<gene>
    <name evidence="1" type="ORF">AZE42_13983</name>
</gene>
<dbReference type="PANTHER" id="PTHR33481:SF1">
    <property type="entry name" value="ENDONUCLEASE_EXONUCLEASE_PHOSPHATASE DOMAIN-CONTAINING PROTEIN-RELATED"/>
    <property type="match status" value="1"/>
</dbReference>
<sequence length="150" mass="17175">MRTRRIPKGIIDFTELVLTDRKTQLHFDDFTSDWININNGIGQGDPLSMILYIIYSADLVDIAEPRRRRAPLRELTLAFVDDTAFVAIGPDFDDTHATLKNMLDRPGGGFEWSRNHNSHFETSKFALIDFSMNRNRARPPMNIQGAIIKP</sequence>
<dbReference type="AlphaFoldDB" id="A0A1J8Q5T6"/>
<accession>A0A1J8Q5T6</accession>
<proteinExistence type="predicted"/>
<keyword evidence="2" id="KW-1185">Reference proteome</keyword>
<evidence type="ECO:0000313" key="1">
    <source>
        <dbReference type="EMBL" id="OJA16373.1"/>
    </source>
</evidence>
<reference evidence="1 2" key="1">
    <citation type="submission" date="2016-03" db="EMBL/GenBank/DDBJ databases">
        <title>Comparative genomics of the ectomycorrhizal sister species Rhizopogon vinicolor and Rhizopogon vesiculosus (Basidiomycota: Boletales) reveals a divergence of the mating type B locus.</title>
        <authorList>
            <person name="Mujic A.B."/>
            <person name="Kuo A."/>
            <person name="Tritt A."/>
            <person name="Lipzen A."/>
            <person name="Chen C."/>
            <person name="Johnson J."/>
            <person name="Sharma A."/>
            <person name="Barry K."/>
            <person name="Grigoriev I.V."/>
            <person name="Spatafora J.W."/>
        </authorList>
    </citation>
    <scope>NUCLEOTIDE SEQUENCE [LARGE SCALE GENOMIC DNA]</scope>
    <source>
        <strain evidence="1 2">AM-OR11-056</strain>
    </source>
</reference>
<evidence type="ECO:0008006" key="3">
    <source>
        <dbReference type="Google" id="ProtNLM"/>
    </source>
</evidence>
<evidence type="ECO:0000313" key="2">
    <source>
        <dbReference type="Proteomes" id="UP000183567"/>
    </source>
</evidence>
<comment type="caution">
    <text evidence="1">The sequence shown here is derived from an EMBL/GenBank/DDBJ whole genome shotgun (WGS) entry which is preliminary data.</text>
</comment>
<dbReference type="STRING" id="180088.A0A1J8Q5T6"/>
<dbReference type="EMBL" id="LVVM01002604">
    <property type="protein sequence ID" value="OJA16373.1"/>
    <property type="molecule type" value="Genomic_DNA"/>
</dbReference>
<name>A0A1J8Q5T6_9AGAM</name>
<organism evidence="1 2">
    <name type="scientific">Rhizopogon vesiculosus</name>
    <dbReference type="NCBI Taxonomy" id="180088"/>
    <lineage>
        <taxon>Eukaryota</taxon>
        <taxon>Fungi</taxon>
        <taxon>Dikarya</taxon>
        <taxon>Basidiomycota</taxon>
        <taxon>Agaricomycotina</taxon>
        <taxon>Agaricomycetes</taxon>
        <taxon>Agaricomycetidae</taxon>
        <taxon>Boletales</taxon>
        <taxon>Suillineae</taxon>
        <taxon>Rhizopogonaceae</taxon>
        <taxon>Rhizopogon</taxon>
    </lineage>
</organism>
<dbReference type="Proteomes" id="UP000183567">
    <property type="component" value="Unassembled WGS sequence"/>
</dbReference>
<protein>
    <recommendedName>
        <fullName evidence="3">Reverse transcriptase domain-containing protein</fullName>
    </recommendedName>
</protein>
<dbReference type="PANTHER" id="PTHR33481">
    <property type="entry name" value="REVERSE TRANSCRIPTASE"/>
    <property type="match status" value="1"/>
</dbReference>